<sequence length="154" mass="17020">MRNLILLLALAGTVFGIGCGGSNQDAGSATPVEQQEAAWAKMMEVHDAVMPKMAEMNRVSRELKALAEGLEDKTQLELINNAVENLEAASEGMMVWMGELQQPKKLREEKSHEEIMNYLNAETEEITQVQEDMLSSLEQGQTLLKELQAETAAE</sequence>
<dbReference type="Proteomes" id="UP000029736">
    <property type="component" value="Unassembled WGS sequence"/>
</dbReference>
<name>A0A098S1T6_9BACT</name>
<gene>
    <name evidence="1" type="ORF">IX84_29910</name>
</gene>
<accession>A0A098S1T6</accession>
<protein>
    <recommendedName>
        <fullName evidence="3">Viral A-type inclusion protein</fullName>
    </recommendedName>
</protein>
<dbReference type="PROSITE" id="PS51257">
    <property type="entry name" value="PROKAR_LIPOPROTEIN"/>
    <property type="match status" value="1"/>
</dbReference>
<evidence type="ECO:0000313" key="1">
    <source>
        <dbReference type="EMBL" id="KGE85112.1"/>
    </source>
</evidence>
<dbReference type="OrthoDB" id="1436925at2"/>
<keyword evidence="2" id="KW-1185">Reference proteome</keyword>
<evidence type="ECO:0008006" key="3">
    <source>
        <dbReference type="Google" id="ProtNLM"/>
    </source>
</evidence>
<dbReference type="RefSeq" id="WP_044229510.1">
    <property type="nucleotide sequence ID" value="NZ_JBKAGJ010000040.1"/>
</dbReference>
<reference evidence="1 2" key="1">
    <citation type="journal article" date="2014" name="Int. J. Syst. Evol. Microbiol.">
        <title>Phaeodactylibacter xiamenensis gen. nov., sp. nov., a member of the family Saprospiraceae isolated from the marine alga Phaeodactylum tricornutum.</title>
        <authorList>
            <person name="Chen Z.Jr."/>
            <person name="Lei X."/>
            <person name="Lai Q."/>
            <person name="Li Y."/>
            <person name="Zhang B."/>
            <person name="Zhang J."/>
            <person name="Zhang H."/>
            <person name="Yang L."/>
            <person name="Zheng W."/>
            <person name="Tian Y."/>
            <person name="Yu Z."/>
            <person name="Xu H.Jr."/>
            <person name="Zheng T."/>
        </authorList>
    </citation>
    <scope>NUCLEOTIDE SEQUENCE [LARGE SCALE GENOMIC DNA]</scope>
    <source>
        <strain evidence="1 2">KD52</strain>
    </source>
</reference>
<dbReference type="EMBL" id="JPOS01000093">
    <property type="protein sequence ID" value="KGE85112.1"/>
    <property type="molecule type" value="Genomic_DNA"/>
</dbReference>
<dbReference type="STRING" id="1524460.IX84_29910"/>
<comment type="caution">
    <text evidence="1">The sequence shown here is derived from an EMBL/GenBank/DDBJ whole genome shotgun (WGS) entry which is preliminary data.</text>
</comment>
<evidence type="ECO:0000313" key="2">
    <source>
        <dbReference type="Proteomes" id="UP000029736"/>
    </source>
</evidence>
<organism evidence="1 2">
    <name type="scientific">Phaeodactylibacter xiamenensis</name>
    <dbReference type="NCBI Taxonomy" id="1524460"/>
    <lineage>
        <taxon>Bacteria</taxon>
        <taxon>Pseudomonadati</taxon>
        <taxon>Bacteroidota</taxon>
        <taxon>Saprospiria</taxon>
        <taxon>Saprospirales</taxon>
        <taxon>Haliscomenobacteraceae</taxon>
        <taxon>Phaeodactylibacter</taxon>
    </lineage>
</organism>
<proteinExistence type="predicted"/>
<dbReference type="AlphaFoldDB" id="A0A098S1T6"/>